<keyword evidence="8 9" id="KW-0472">Membrane</keyword>
<gene>
    <name evidence="12" type="ORF">Z968_09095</name>
</gene>
<dbReference type="CDD" id="cd18548">
    <property type="entry name" value="ABC_6TM_Tm287_like"/>
    <property type="match status" value="1"/>
</dbReference>
<evidence type="ECO:0000256" key="3">
    <source>
        <dbReference type="ARBA" id="ARBA00022475"/>
    </source>
</evidence>
<dbReference type="EMBL" id="JENJ01000039">
    <property type="protein sequence ID" value="KGM95476.1"/>
    <property type="molecule type" value="Genomic_DNA"/>
</dbReference>
<keyword evidence="6 12" id="KW-0067">ATP-binding</keyword>
<dbReference type="GO" id="GO:0005886">
    <property type="term" value="C:plasma membrane"/>
    <property type="evidence" value="ECO:0007669"/>
    <property type="project" value="UniProtKB-SubCell"/>
</dbReference>
<feature type="transmembrane region" description="Helical" evidence="9">
    <location>
        <begin position="126"/>
        <end position="149"/>
    </location>
</feature>
<evidence type="ECO:0000313" key="12">
    <source>
        <dbReference type="EMBL" id="KGM95476.1"/>
    </source>
</evidence>
<dbReference type="Gene3D" id="1.20.1560.10">
    <property type="entry name" value="ABC transporter type 1, transmembrane domain"/>
    <property type="match status" value="1"/>
</dbReference>
<dbReference type="AlphaFoldDB" id="A0A0A0I576"/>
<dbReference type="PROSITE" id="PS00211">
    <property type="entry name" value="ABC_TRANSPORTER_1"/>
    <property type="match status" value="1"/>
</dbReference>
<feature type="domain" description="ABC transporter" evidence="10">
    <location>
        <begin position="332"/>
        <end position="567"/>
    </location>
</feature>
<evidence type="ECO:0000256" key="2">
    <source>
        <dbReference type="ARBA" id="ARBA00022448"/>
    </source>
</evidence>
<dbReference type="Pfam" id="PF00664">
    <property type="entry name" value="ABC_membrane"/>
    <property type="match status" value="1"/>
</dbReference>
<evidence type="ECO:0000256" key="7">
    <source>
        <dbReference type="ARBA" id="ARBA00022989"/>
    </source>
</evidence>
<dbReference type="OrthoDB" id="9762778at2"/>
<evidence type="ECO:0000313" key="13">
    <source>
        <dbReference type="Proteomes" id="UP000030012"/>
    </source>
</evidence>
<dbReference type="InterPro" id="IPR003439">
    <property type="entry name" value="ABC_transporter-like_ATP-bd"/>
</dbReference>
<accession>A0A0A0I576</accession>
<dbReference type="Pfam" id="PF00005">
    <property type="entry name" value="ABC_tran"/>
    <property type="match status" value="1"/>
</dbReference>
<dbReference type="InterPro" id="IPR011527">
    <property type="entry name" value="ABC1_TM_dom"/>
</dbReference>
<comment type="caution">
    <text evidence="12">The sequence shown here is derived from an EMBL/GenBank/DDBJ whole genome shotgun (WGS) entry which is preliminary data.</text>
</comment>
<dbReference type="InterPro" id="IPR039421">
    <property type="entry name" value="Type_1_exporter"/>
</dbReference>
<dbReference type="PANTHER" id="PTHR43394:SF1">
    <property type="entry name" value="ATP-BINDING CASSETTE SUB-FAMILY B MEMBER 10, MITOCHONDRIAL"/>
    <property type="match status" value="1"/>
</dbReference>
<evidence type="ECO:0000259" key="10">
    <source>
        <dbReference type="PROSITE" id="PS50893"/>
    </source>
</evidence>
<keyword evidence="4 9" id="KW-0812">Transmembrane</keyword>
<feature type="transmembrane region" description="Helical" evidence="9">
    <location>
        <begin position="155"/>
        <end position="174"/>
    </location>
</feature>
<dbReference type="GO" id="GO:0005524">
    <property type="term" value="F:ATP binding"/>
    <property type="evidence" value="ECO:0007669"/>
    <property type="project" value="UniProtKB-KW"/>
</dbReference>
<dbReference type="SMART" id="SM00382">
    <property type="entry name" value="AAA"/>
    <property type="match status" value="1"/>
</dbReference>
<comment type="subcellular location">
    <subcellularLocation>
        <location evidence="1">Cell membrane</location>
        <topology evidence="1">Multi-pass membrane protein</topology>
    </subcellularLocation>
</comment>
<feature type="transmembrane region" description="Helical" evidence="9">
    <location>
        <begin position="235"/>
        <end position="258"/>
    </location>
</feature>
<evidence type="ECO:0000256" key="9">
    <source>
        <dbReference type="SAM" id="Phobius"/>
    </source>
</evidence>
<keyword evidence="2" id="KW-0813">Transport</keyword>
<evidence type="ECO:0000256" key="6">
    <source>
        <dbReference type="ARBA" id="ARBA00022840"/>
    </source>
</evidence>
<keyword evidence="7 9" id="KW-1133">Transmembrane helix</keyword>
<organism evidence="12 13">
    <name type="scientific">Clostridium novyi A str. 4552</name>
    <dbReference type="NCBI Taxonomy" id="1444289"/>
    <lineage>
        <taxon>Bacteria</taxon>
        <taxon>Bacillati</taxon>
        <taxon>Bacillota</taxon>
        <taxon>Clostridia</taxon>
        <taxon>Eubacteriales</taxon>
        <taxon>Clostridiaceae</taxon>
        <taxon>Clostridium</taxon>
    </lineage>
</organism>
<dbReference type="Proteomes" id="UP000030012">
    <property type="component" value="Unassembled WGS sequence"/>
</dbReference>
<evidence type="ECO:0000256" key="1">
    <source>
        <dbReference type="ARBA" id="ARBA00004651"/>
    </source>
</evidence>
<dbReference type="GO" id="GO:0016887">
    <property type="term" value="F:ATP hydrolysis activity"/>
    <property type="evidence" value="ECO:0007669"/>
    <property type="project" value="InterPro"/>
</dbReference>
<dbReference type="InterPro" id="IPR017871">
    <property type="entry name" value="ABC_transporter-like_CS"/>
</dbReference>
<keyword evidence="3" id="KW-1003">Cell membrane</keyword>
<feature type="transmembrane region" description="Helical" evidence="9">
    <location>
        <begin position="52"/>
        <end position="76"/>
    </location>
</feature>
<dbReference type="InterPro" id="IPR003593">
    <property type="entry name" value="AAA+_ATPase"/>
</dbReference>
<feature type="transmembrane region" description="Helical" evidence="9">
    <location>
        <begin position="278"/>
        <end position="296"/>
    </location>
</feature>
<dbReference type="InterPro" id="IPR036640">
    <property type="entry name" value="ABC1_TM_sf"/>
</dbReference>
<reference evidence="12 13" key="1">
    <citation type="submission" date="2014-01" db="EMBL/GenBank/DDBJ databases">
        <title>Plasmidome dynamics in the species complex Clostridium novyi sensu lato converts strains of independent lineages into distinctly different pathogens.</title>
        <authorList>
            <person name="Skarin H."/>
            <person name="Segerman B."/>
        </authorList>
    </citation>
    <scope>NUCLEOTIDE SEQUENCE [LARGE SCALE GENOMIC DNA]</scope>
    <source>
        <strain evidence="12 13">4552</strain>
    </source>
</reference>
<dbReference type="FunFam" id="1.20.1560.10:FF:000040">
    <property type="entry name" value="Multidrug ABC transporter ATP-binding protein"/>
    <property type="match status" value="1"/>
</dbReference>
<dbReference type="FunFam" id="3.40.50.300:FF:000854">
    <property type="entry name" value="Multidrug ABC transporter ATP-binding protein"/>
    <property type="match status" value="1"/>
</dbReference>
<evidence type="ECO:0000256" key="4">
    <source>
        <dbReference type="ARBA" id="ARBA00022692"/>
    </source>
</evidence>
<evidence type="ECO:0000259" key="11">
    <source>
        <dbReference type="PROSITE" id="PS50929"/>
    </source>
</evidence>
<sequence length="575" mass="63953">MRKLLNLSKKYKRSIIFIFFLVFCQSMSDLYLPNLMSHIVDKGVVRGDTNYILKIGMCMLLVAALGMLCTIGASFISSKVATAFGADLRYKVFTKVENFSLHQFNTIGTASLITRTTNDINQIQQVLIIMFRMMISAPLMLIGGIIMAMSKDLKLTSILLAVTPILALCIFLITRKAIPLFKVMQLKVDKLNLVLRENLSGVRVIRAFNKMDVEKKRFNESNFDLTNTAIKVNKIMAGLMPAMMLIFNLTTVAILWFGAKRIDASQMQVGDLMAFIQYVMQIMFSLIMVSMMFVMLPRASASATRINEVLEIETEDDIKNISNENNCSSDSVEFKNVSFSYPGSEEAILKDISFKANKGEITAIIGSTGSGKSTLMELIPKFHTVTSGEILINGINVNSIENKVLRDKIGFVPQKAVLFTGSIMDNIRYGKEDASEGEVKYACKIAEASEFISNMKDGYNSIISQGGTNISGGQKQRISIARALVRKPEIYIFDDSFSALDFKTDAKLRNSLKDETKDSIVIIVAQRVSTIMDADRIIVLDEGKVKGIGTHRELLESCSVYKEIVLSQFSGEEIA</sequence>
<feature type="domain" description="ABC transmembrane type-1" evidence="11">
    <location>
        <begin position="16"/>
        <end position="298"/>
    </location>
</feature>
<dbReference type="GO" id="GO:0015421">
    <property type="term" value="F:ABC-type oligopeptide transporter activity"/>
    <property type="evidence" value="ECO:0007669"/>
    <property type="project" value="TreeGrafter"/>
</dbReference>
<dbReference type="SUPFAM" id="SSF90123">
    <property type="entry name" value="ABC transporter transmembrane region"/>
    <property type="match status" value="1"/>
</dbReference>
<proteinExistence type="predicted"/>
<keyword evidence="5" id="KW-0547">Nucleotide-binding</keyword>
<dbReference type="RefSeq" id="WP_039255735.1">
    <property type="nucleotide sequence ID" value="NZ_JENJ01000039.1"/>
</dbReference>
<name>A0A0A0I576_CLONO</name>
<evidence type="ECO:0000256" key="8">
    <source>
        <dbReference type="ARBA" id="ARBA00023136"/>
    </source>
</evidence>
<dbReference type="Gene3D" id="3.40.50.300">
    <property type="entry name" value="P-loop containing nucleotide triphosphate hydrolases"/>
    <property type="match status" value="1"/>
</dbReference>
<protein>
    <submittedName>
        <fullName evidence="12">Multidrug ABC transporter ATP-binding protein</fullName>
    </submittedName>
</protein>
<dbReference type="PANTHER" id="PTHR43394">
    <property type="entry name" value="ATP-DEPENDENT PERMEASE MDL1, MITOCHONDRIAL"/>
    <property type="match status" value="1"/>
</dbReference>
<evidence type="ECO:0000256" key="5">
    <source>
        <dbReference type="ARBA" id="ARBA00022741"/>
    </source>
</evidence>
<dbReference type="InterPro" id="IPR027417">
    <property type="entry name" value="P-loop_NTPase"/>
</dbReference>
<dbReference type="SUPFAM" id="SSF52540">
    <property type="entry name" value="P-loop containing nucleoside triphosphate hydrolases"/>
    <property type="match status" value="1"/>
</dbReference>
<dbReference type="PROSITE" id="PS50929">
    <property type="entry name" value="ABC_TM1F"/>
    <property type="match status" value="1"/>
</dbReference>
<dbReference type="PROSITE" id="PS50893">
    <property type="entry name" value="ABC_TRANSPORTER_2"/>
    <property type="match status" value="1"/>
</dbReference>